<dbReference type="InterPro" id="IPR001279">
    <property type="entry name" value="Metallo-B-lactamas"/>
</dbReference>
<evidence type="ECO:0000259" key="1">
    <source>
        <dbReference type="SMART" id="SM00849"/>
    </source>
</evidence>
<dbReference type="EMBL" id="CP063849">
    <property type="protein sequence ID" value="QOY87887.1"/>
    <property type="molecule type" value="Genomic_DNA"/>
</dbReference>
<evidence type="ECO:0000313" key="3">
    <source>
        <dbReference type="Proteomes" id="UP000593892"/>
    </source>
</evidence>
<sequence length="262" mass="29484">MAEAPRSLTLTVLGSGTSVGVPTIGCHCKVCTSNDPRDTRLRPSVCVRWDQRVVMIDTGPDFRQQALTHQLDRLDAVLYTHPHADHILGLDDLRPFNYRQKEPIPIYASAFTMEVIRRIFSYIFHDGPTESSRPKIEAHVFDGTPILVDGIEFKPIPVKHGSGECHGYRFGRAAYLTDHSEIPEESMALLEGLDVLFLDALRYKPHPTHSTVDQSLKTVARLKPKATYFTHISHDLLHARAQELLPEHVYLAYDGLQIAIEA</sequence>
<keyword evidence="3" id="KW-1185">Reference proteome</keyword>
<dbReference type="PANTHER" id="PTHR42663:SF6">
    <property type="entry name" value="HYDROLASE C777.06C-RELATED"/>
    <property type="match status" value="1"/>
</dbReference>
<dbReference type="AlphaFoldDB" id="A0A7S7NQF4"/>
<feature type="domain" description="Metallo-beta-lactamase" evidence="1">
    <location>
        <begin position="41"/>
        <end position="231"/>
    </location>
</feature>
<dbReference type="PANTHER" id="PTHR42663">
    <property type="entry name" value="HYDROLASE C777.06C-RELATED-RELATED"/>
    <property type="match status" value="1"/>
</dbReference>
<gene>
    <name evidence="2" type="ORF">IRI77_34995</name>
</gene>
<dbReference type="KEGG" id="pfer:IRI77_34995"/>
<reference evidence="2 3" key="1">
    <citation type="submission" date="2020-10" db="EMBL/GenBank/DDBJ databases">
        <title>Complete genome sequence of Paludibaculum fermentans P105T, a facultatively anaerobic acidobacterium capable of dissimilatory Fe(III) reduction.</title>
        <authorList>
            <person name="Dedysh S.N."/>
            <person name="Beletsky A.V."/>
            <person name="Kulichevskaya I.S."/>
            <person name="Mardanov A.V."/>
            <person name="Ravin N.V."/>
        </authorList>
    </citation>
    <scope>NUCLEOTIDE SEQUENCE [LARGE SCALE GENOMIC DNA]</scope>
    <source>
        <strain evidence="2 3">P105</strain>
    </source>
</reference>
<dbReference type="Pfam" id="PF12706">
    <property type="entry name" value="Lactamase_B_2"/>
    <property type="match status" value="1"/>
</dbReference>
<protein>
    <submittedName>
        <fullName evidence="2">MBL fold metallo-hydrolase</fullName>
    </submittedName>
</protein>
<keyword evidence="2" id="KW-0378">Hydrolase</keyword>
<name>A0A7S7NQF4_PALFE</name>
<dbReference type="GO" id="GO:0016787">
    <property type="term" value="F:hydrolase activity"/>
    <property type="evidence" value="ECO:0007669"/>
    <property type="project" value="UniProtKB-KW"/>
</dbReference>
<dbReference type="RefSeq" id="WP_194449554.1">
    <property type="nucleotide sequence ID" value="NZ_CP063849.1"/>
</dbReference>
<dbReference type="SMART" id="SM00849">
    <property type="entry name" value="Lactamase_B"/>
    <property type="match status" value="1"/>
</dbReference>
<accession>A0A7S7NQF4</accession>
<dbReference type="Gene3D" id="3.60.15.10">
    <property type="entry name" value="Ribonuclease Z/Hydroxyacylglutathione hydrolase-like"/>
    <property type="match status" value="1"/>
</dbReference>
<dbReference type="CDD" id="cd16279">
    <property type="entry name" value="metallo-hydrolase-like_MBL-fold"/>
    <property type="match status" value="1"/>
</dbReference>
<dbReference type="SUPFAM" id="SSF56281">
    <property type="entry name" value="Metallo-hydrolase/oxidoreductase"/>
    <property type="match status" value="1"/>
</dbReference>
<dbReference type="Proteomes" id="UP000593892">
    <property type="component" value="Chromosome"/>
</dbReference>
<evidence type="ECO:0000313" key="2">
    <source>
        <dbReference type="EMBL" id="QOY87887.1"/>
    </source>
</evidence>
<dbReference type="InterPro" id="IPR036866">
    <property type="entry name" value="RibonucZ/Hydroxyglut_hydro"/>
</dbReference>
<organism evidence="2 3">
    <name type="scientific">Paludibaculum fermentans</name>
    <dbReference type="NCBI Taxonomy" id="1473598"/>
    <lineage>
        <taxon>Bacteria</taxon>
        <taxon>Pseudomonadati</taxon>
        <taxon>Acidobacteriota</taxon>
        <taxon>Terriglobia</taxon>
        <taxon>Bryobacterales</taxon>
        <taxon>Bryobacteraceae</taxon>
        <taxon>Paludibaculum</taxon>
    </lineage>
</organism>
<proteinExistence type="predicted"/>